<reference evidence="2 4" key="1">
    <citation type="submission" date="2023-09" db="EMBL/GenBank/DDBJ databases">
        <title>Flavobacterium sp. a novel bacteria isolate from Pepper rhizosphere.</title>
        <authorList>
            <person name="Peng Y."/>
            <person name="Lee J."/>
        </authorList>
    </citation>
    <scope>NUCLEOTIDE SEQUENCE</scope>
    <source>
        <strain evidence="2">PMR2A8</strain>
        <strain evidence="3 4">PMTSA4</strain>
    </source>
</reference>
<dbReference type="InterPro" id="IPR037066">
    <property type="entry name" value="Plug_dom_sf"/>
</dbReference>
<dbReference type="RefSeq" id="WP_313323290.1">
    <property type="nucleotide sequence ID" value="NZ_CP134878.1"/>
</dbReference>
<name>A0AA96EVZ6_9FLAO</name>
<accession>A0AA96F315</accession>
<dbReference type="GO" id="GO:0009279">
    <property type="term" value="C:cell outer membrane"/>
    <property type="evidence" value="ECO:0007669"/>
    <property type="project" value="UniProtKB-SubCell"/>
</dbReference>
<sequence length="306" mass="33642">MDHKDDIFEQFKSAAENAETKEFPAMESVWNRVESKLDNKQLTKETKLWKKLAVAASLLLVATLGYQFLKEDKTVISPTNEMVAVDTLKTVTDSVSNEAIVSAEEKSNPVIKPNAEMILEEQIGTTNNIVMQDTIKSLVPKMAVAAKESQIESDALELQKPAAASLVANGYTKQKDNARGVRRSEGYFNAETVQSNDSKQVEKKEEPLLVIDNKVSDQQTVGKLDAGEIDNILVLPDPLYIINGVEYTEVELFGPNPTSPYAPLNKQNIESLSILQNEKATSIYGDKGKKGVVIITTKDGKPAAKK</sequence>
<dbReference type="EMBL" id="CP134890">
    <property type="protein sequence ID" value="WNM23002.1"/>
    <property type="molecule type" value="Genomic_DNA"/>
</dbReference>
<dbReference type="Gene3D" id="2.170.130.10">
    <property type="entry name" value="TonB-dependent receptor, plug domain"/>
    <property type="match status" value="1"/>
</dbReference>
<evidence type="ECO:0000313" key="2">
    <source>
        <dbReference type="EMBL" id="WNM18952.1"/>
    </source>
</evidence>
<gene>
    <name evidence="3" type="ORF">RN605_06475</name>
    <name evidence="2" type="ORF">RN608_13175</name>
</gene>
<comment type="similarity">
    <text evidence="1">Belongs to the TonB-dependent receptor family.</text>
</comment>
<dbReference type="AlphaFoldDB" id="A0AA96EVZ6"/>
<dbReference type="SUPFAM" id="SSF56935">
    <property type="entry name" value="Porins"/>
    <property type="match status" value="1"/>
</dbReference>
<protein>
    <recommendedName>
        <fullName evidence="5">TonB-dependent receptor plug domain-containing protein</fullName>
    </recommendedName>
</protein>
<keyword evidence="4" id="KW-1185">Reference proteome</keyword>
<dbReference type="KEGG" id="fcj:RN605_06475"/>
<keyword evidence="1" id="KW-0813">Transport</keyword>
<proteinExistence type="inferred from homology"/>
<dbReference type="InterPro" id="IPR039426">
    <property type="entry name" value="TonB-dep_rcpt-like"/>
</dbReference>
<keyword evidence="1" id="KW-0998">Cell outer membrane</keyword>
<keyword evidence="1" id="KW-1134">Transmembrane beta strand</keyword>
<keyword evidence="1" id="KW-0812">Transmembrane</keyword>
<organism evidence="2">
    <name type="scientific">Flavobacterium capsici</name>
    <dbReference type="NCBI Taxonomy" id="3075618"/>
    <lineage>
        <taxon>Bacteria</taxon>
        <taxon>Pseudomonadati</taxon>
        <taxon>Bacteroidota</taxon>
        <taxon>Flavobacteriia</taxon>
        <taxon>Flavobacteriales</taxon>
        <taxon>Flavobacteriaceae</taxon>
        <taxon>Flavobacterium</taxon>
    </lineage>
</organism>
<accession>A0AA96EVZ6</accession>
<keyword evidence="1" id="KW-0472">Membrane</keyword>
<comment type="subcellular location">
    <subcellularLocation>
        <location evidence="1">Cell outer membrane</location>
        <topology evidence="1">Multi-pass membrane protein</topology>
    </subcellularLocation>
</comment>
<evidence type="ECO:0000313" key="4">
    <source>
        <dbReference type="Proteomes" id="UP001304515"/>
    </source>
</evidence>
<evidence type="ECO:0000313" key="3">
    <source>
        <dbReference type="EMBL" id="WNM23002.1"/>
    </source>
</evidence>
<evidence type="ECO:0000256" key="1">
    <source>
        <dbReference type="PROSITE-ProRule" id="PRU01360"/>
    </source>
</evidence>
<evidence type="ECO:0008006" key="5">
    <source>
        <dbReference type="Google" id="ProtNLM"/>
    </source>
</evidence>
<dbReference type="EMBL" id="CP134878">
    <property type="protein sequence ID" value="WNM18952.1"/>
    <property type="molecule type" value="Genomic_DNA"/>
</dbReference>
<dbReference type="PROSITE" id="PS52016">
    <property type="entry name" value="TONB_DEPENDENT_REC_3"/>
    <property type="match status" value="1"/>
</dbReference>
<dbReference type="Proteomes" id="UP001304515">
    <property type="component" value="Chromosome"/>
</dbReference>